<dbReference type="KEGG" id="clw:CLAC_10555"/>
<dbReference type="PATRIC" id="fig|1408189.4.peg.2125"/>
<organism evidence="1 2">
    <name type="scientific">Corynebacterium lactis RW2-5</name>
    <dbReference type="NCBI Taxonomy" id="1408189"/>
    <lineage>
        <taxon>Bacteria</taxon>
        <taxon>Bacillati</taxon>
        <taxon>Actinomycetota</taxon>
        <taxon>Actinomycetes</taxon>
        <taxon>Mycobacteriales</taxon>
        <taxon>Corynebacteriaceae</taxon>
        <taxon>Corynebacterium</taxon>
    </lineage>
</organism>
<accession>A0A0K2H407</accession>
<dbReference type="STRING" id="1408189.CLAC_10555"/>
<proteinExistence type="predicted"/>
<gene>
    <name evidence="1" type="ORF">CLAC_10555</name>
</gene>
<dbReference type="AlphaFoldDB" id="A0A0K2H407"/>
<dbReference type="RefSeq" id="WP_156324837.1">
    <property type="nucleotide sequence ID" value="NZ_CP006841.1"/>
</dbReference>
<reference evidence="1 2" key="1">
    <citation type="submission" date="2013-10" db="EMBL/GenBank/DDBJ databases">
        <title>Complete genome sequence of Corynebacterium lactis DSM 45799(T), isolated from raw cow milk.</title>
        <authorList>
            <person name="Ruckert C."/>
            <person name="Albersmeier A."/>
            <person name="Lipski A."/>
            <person name="Kalinowski J."/>
        </authorList>
    </citation>
    <scope>NUCLEOTIDE SEQUENCE [LARGE SCALE GENOMIC DNA]</scope>
    <source>
        <strain evidence="1 2">RW2-5</strain>
    </source>
</reference>
<keyword evidence="2" id="KW-1185">Reference proteome</keyword>
<evidence type="ECO:0000313" key="2">
    <source>
        <dbReference type="Proteomes" id="UP000058446"/>
    </source>
</evidence>
<evidence type="ECO:0000313" key="1">
    <source>
        <dbReference type="EMBL" id="ALA68693.1"/>
    </source>
</evidence>
<dbReference type="Proteomes" id="UP000058446">
    <property type="component" value="Chromosome"/>
</dbReference>
<dbReference type="EMBL" id="CP006841">
    <property type="protein sequence ID" value="ALA68693.1"/>
    <property type="molecule type" value="Genomic_DNA"/>
</dbReference>
<name>A0A0K2H407_9CORY</name>
<sequence>MNAFHEVLDTLSSTFKGDTNTGLDVLESAPLAPLVAEALVEEAAETDPRAAA</sequence>
<protein>
    <submittedName>
        <fullName evidence="1">Uncharacterized protein</fullName>
    </submittedName>
</protein>